<evidence type="ECO:0008006" key="3">
    <source>
        <dbReference type="Google" id="ProtNLM"/>
    </source>
</evidence>
<dbReference type="InterPro" id="IPR019639">
    <property type="entry name" value="DUF2505"/>
</dbReference>
<accession>A0A1I0XFR2</accession>
<dbReference type="Proteomes" id="UP000243799">
    <property type="component" value="Unassembled WGS sequence"/>
</dbReference>
<dbReference type="OrthoDB" id="5178774at2"/>
<organism evidence="1 2">
    <name type="scientific">Amycolatopsis marina</name>
    <dbReference type="NCBI Taxonomy" id="490629"/>
    <lineage>
        <taxon>Bacteria</taxon>
        <taxon>Bacillati</taxon>
        <taxon>Actinomycetota</taxon>
        <taxon>Actinomycetes</taxon>
        <taxon>Pseudonocardiales</taxon>
        <taxon>Pseudonocardiaceae</taxon>
        <taxon>Amycolatopsis</taxon>
    </lineage>
</organism>
<keyword evidence="2" id="KW-1185">Reference proteome</keyword>
<dbReference type="Pfam" id="PF10698">
    <property type="entry name" value="DUF2505"/>
    <property type="match status" value="1"/>
</dbReference>
<gene>
    <name evidence="1" type="ORF">SAMN05216266_103178</name>
</gene>
<name>A0A1I0XFR2_9PSEU</name>
<protein>
    <recommendedName>
        <fullName evidence="3">DUF2505 domain-containing protein</fullName>
    </recommendedName>
</protein>
<sequence>MATRIEHRAEFGADVAEVYLAQSDEAALRARLAEIGGAHARLDEHSATDDGVRFKLVQGVSADRLPQAVRTIHKGDLIVHREQVWRRDGEGWTGTAKATVEGVPGEINARTDLRSTGAGTELRSSGEVKVRIPLVGGKLERLIGEQVTKLLEREAEFTAKWLAG</sequence>
<dbReference type="RefSeq" id="WP_091671300.1">
    <property type="nucleotide sequence ID" value="NZ_FOKG01000003.1"/>
</dbReference>
<dbReference type="AlphaFoldDB" id="A0A1I0XFR2"/>
<dbReference type="SUPFAM" id="SSF55961">
    <property type="entry name" value="Bet v1-like"/>
    <property type="match status" value="1"/>
</dbReference>
<proteinExistence type="predicted"/>
<dbReference type="STRING" id="490629.SAMN05216266_103178"/>
<evidence type="ECO:0000313" key="2">
    <source>
        <dbReference type="Proteomes" id="UP000243799"/>
    </source>
</evidence>
<reference evidence="2" key="1">
    <citation type="submission" date="2016-10" db="EMBL/GenBank/DDBJ databases">
        <authorList>
            <person name="Varghese N."/>
            <person name="Submissions S."/>
        </authorList>
    </citation>
    <scope>NUCLEOTIDE SEQUENCE [LARGE SCALE GENOMIC DNA]</scope>
    <source>
        <strain evidence="2">CGMCC 4.3568</strain>
    </source>
</reference>
<evidence type="ECO:0000313" key="1">
    <source>
        <dbReference type="EMBL" id="SFA99919.1"/>
    </source>
</evidence>
<dbReference type="EMBL" id="FOKG01000003">
    <property type="protein sequence ID" value="SFA99919.1"/>
    <property type="molecule type" value="Genomic_DNA"/>
</dbReference>